<evidence type="ECO:0000313" key="4">
    <source>
        <dbReference type="Proteomes" id="UP001315278"/>
    </source>
</evidence>
<comment type="caution">
    <text evidence="3">The sequence shown here is derived from an EMBL/GenBank/DDBJ whole genome shotgun (WGS) entry which is preliminary data.</text>
</comment>
<feature type="region of interest" description="Disordered" evidence="1">
    <location>
        <begin position="28"/>
        <end position="99"/>
    </location>
</feature>
<dbReference type="EMBL" id="JAFCJH010000018">
    <property type="protein sequence ID" value="MBR0797425.1"/>
    <property type="molecule type" value="Genomic_DNA"/>
</dbReference>
<keyword evidence="2" id="KW-0732">Signal</keyword>
<gene>
    <name evidence="3" type="ORF">JQ615_18720</name>
</gene>
<proteinExistence type="predicted"/>
<keyword evidence="4" id="KW-1185">Reference proteome</keyword>
<evidence type="ECO:0000256" key="2">
    <source>
        <dbReference type="SAM" id="SignalP"/>
    </source>
</evidence>
<name>A0ABS5FKX0_9BRAD</name>
<organism evidence="3 4">
    <name type="scientific">Bradyrhizobium jicamae</name>
    <dbReference type="NCBI Taxonomy" id="280332"/>
    <lineage>
        <taxon>Bacteria</taxon>
        <taxon>Pseudomonadati</taxon>
        <taxon>Pseudomonadota</taxon>
        <taxon>Alphaproteobacteria</taxon>
        <taxon>Hyphomicrobiales</taxon>
        <taxon>Nitrobacteraceae</taxon>
        <taxon>Bradyrhizobium</taxon>
    </lineage>
</organism>
<feature type="signal peptide" evidence="2">
    <location>
        <begin position="1"/>
        <end position="22"/>
    </location>
</feature>
<sequence length="99" mass="9883">MKKIKTSAIMLALTIAALPAMARTAAPNISIPSSQNSGTGIAGLPGDEAGPAVQPGAMPGASAAMRPSSLSVREQDTADIRGLPGTEAGPSMKPPSRFN</sequence>
<protein>
    <submittedName>
        <fullName evidence="3">Uncharacterized protein</fullName>
    </submittedName>
</protein>
<accession>A0ABS5FKX0</accession>
<reference evidence="4" key="1">
    <citation type="journal article" date="2021" name="ISME J.">
        <title>Evolutionary origin and ecological implication of a unique nif island in free-living Bradyrhizobium lineages.</title>
        <authorList>
            <person name="Tao J."/>
        </authorList>
    </citation>
    <scope>NUCLEOTIDE SEQUENCE [LARGE SCALE GENOMIC DNA]</scope>
    <source>
        <strain evidence="4">SZCCT0434</strain>
    </source>
</reference>
<evidence type="ECO:0000313" key="3">
    <source>
        <dbReference type="EMBL" id="MBR0797425.1"/>
    </source>
</evidence>
<dbReference type="Proteomes" id="UP001315278">
    <property type="component" value="Unassembled WGS sequence"/>
</dbReference>
<feature type="chain" id="PRO_5045444063" evidence="2">
    <location>
        <begin position="23"/>
        <end position="99"/>
    </location>
</feature>
<evidence type="ECO:0000256" key="1">
    <source>
        <dbReference type="SAM" id="MobiDB-lite"/>
    </source>
</evidence>
<dbReference type="RefSeq" id="WP_212399627.1">
    <property type="nucleotide sequence ID" value="NZ_JAFCJH010000018.1"/>
</dbReference>
<feature type="compositionally biased region" description="Polar residues" evidence="1">
    <location>
        <begin position="30"/>
        <end position="39"/>
    </location>
</feature>